<dbReference type="InterPro" id="IPR019887">
    <property type="entry name" value="Tscrpt_reg_AsnC/Lrp_C"/>
</dbReference>
<evidence type="ECO:0000256" key="2">
    <source>
        <dbReference type="ARBA" id="ARBA00023125"/>
    </source>
</evidence>
<dbReference type="GO" id="GO:0043565">
    <property type="term" value="F:sequence-specific DNA binding"/>
    <property type="evidence" value="ECO:0007669"/>
    <property type="project" value="InterPro"/>
</dbReference>
<organism evidence="5 7">
    <name type="scientific">Natrialba magadii (strain ATCC 43099 / DSM 3394 / CCM 3739 / CIP 104546 / IAM 13178 / JCM 8861 / NBRC 102185 / NCIMB 2190 / MS3)</name>
    <name type="common">Natronobacterium magadii</name>
    <dbReference type="NCBI Taxonomy" id="547559"/>
    <lineage>
        <taxon>Archaea</taxon>
        <taxon>Methanobacteriati</taxon>
        <taxon>Methanobacteriota</taxon>
        <taxon>Stenosarchaea group</taxon>
        <taxon>Halobacteria</taxon>
        <taxon>Halobacteriales</taxon>
        <taxon>Natrialbaceae</taxon>
        <taxon>Natrialba</taxon>
    </lineage>
</organism>
<dbReference type="GO" id="GO:0005829">
    <property type="term" value="C:cytosol"/>
    <property type="evidence" value="ECO:0007669"/>
    <property type="project" value="TreeGrafter"/>
</dbReference>
<reference evidence="6 8" key="3">
    <citation type="journal article" date="2014" name="PLoS Genet.">
        <title>Phylogenetically driven sequencing of extremely halophilic archaea reveals strategies for static and dynamic osmo-response.</title>
        <authorList>
            <person name="Becker E.A."/>
            <person name="Seitzer P.M."/>
            <person name="Tritt A."/>
            <person name="Larsen D."/>
            <person name="Krusor M."/>
            <person name="Yao A.I."/>
            <person name="Wu D."/>
            <person name="Madern D."/>
            <person name="Eisen J.A."/>
            <person name="Darling A.E."/>
            <person name="Facciotti M.T."/>
        </authorList>
    </citation>
    <scope>NUCLEOTIDE SEQUENCE [LARGE SCALE GENOMIC DNA]</scope>
    <source>
        <strain evidence="8">ATCC 43099 / DSM 3394 / CCM 3739 / CIP 104546 / IAM 13178 / JCM 8861 / NBRC 102185 / NCIMB 2190 / MS3</strain>
        <strain evidence="6">MS-3</strain>
    </source>
</reference>
<reference evidence="5" key="4">
    <citation type="submission" date="2016-09" db="EMBL/GenBank/DDBJ databases">
        <authorList>
            <person name="Pfeiffer F."/>
        </authorList>
    </citation>
    <scope>NUCLEOTIDE SEQUENCE</scope>
    <source>
        <strain evidence="5">ATCC 43099</strain>
    </source>
</reference>
<dbReference type="SUPFAM" id="SSF46785">
    <property type="entry name" value="Winged helix' DNA-binding domain"/>
    <property type="match status" value="1"/>
</dbReference>
<dbReference type="InterPro" id="IPR011991">
    <property type="entry name" value="ArsR-like_HTH"/>
</dbReference>
<dbReference type="OrthoDB" id="183514at2157"/>
<dbReference type="Gene3D" id="1.10.10.10">
    <property type="entry name" value="Winged helix-like DNA-binding domain superfamily/Winged helix DNA-binding domain"/>
    <property type="match status" value="1"/>
</dbReference>
<dbReference type="KEGG" id="nmg:Nmag_3080"/>
<reference evidence="7" key="1">
    <citation type="submission" date="2010-02" db="EMBL/GenBank/DDBJ databases">
        <title>Complete sequence of chromosome of Natrialba magadii ATCC 43099.</title>
        <authorList>
            <consortium name="US DOE Joint Genome Institute"/>
            <person name="Lucas S."/>
            <person name="Copeland A."/>
            <person name="Lapidus A."/>
            <person name="Cheng J.-F."/>
            <person name="Bruce D."/>
            <person name="Goodwin L."/>
            <person name="Pitluck S."/>
            <person name="Davenport K."/>
            <person name="Saunders E."/>
            <person name="Detter J.C."/>
            <person name="Han C."/>
            <person name="Tapia R."/>
            <person name="Land M."/>
            <person name="Hauser L."/>
            <person name="Kyrpides N."/>
            <person name="Mikhailova N."/>
            <person name="De Castro R.E."/>
            <person name="Maupin-Furlow J.A."/>
            <person name="Woyke T."/>
        </authorList>
    </citation>
    <scope>NUCLEOTIDE SEQUENCE [LARGE SCALE GENOMIC DNA]</scope>
    <source>
        <strain evidence="7">ATCC 43099 / DSM 3394 / CCM 3739 / CIP 104546 / IAM 13178 / JCM 8861 / NBRC 102185 / NCIMB 2190 / MS3</strain>
    </source>
</reference>
<dbReference type="EMBL" id="CP001932">
    <property type="protein sequence ID" value="ADD06632.1"/>
    <property type="molecule type" value="Genomic_DNA"/>
</dbReference>
<accession>D3SR76</accession>
<reference evidence="5 7" key="2">
    <citation type="journal article" date="2012" name="BMC Genomics">
        <title>A comparative genomics perspective on the genetic content of the alkaliphilic haloarchaeon Natrialba magadii ATCC 43099T.</title>
        <authorList>
            <person name="Siddaramappa S."/>
            <person name="Challacombe J.F."/>
            <person name="Decastro R.E."/>
            <person name="Pfeiffer F."/>
            <person name="Sastre D.E."/>
            <person name="Gimenez M.I."/>
            <person name="Paggi R.A."/>
            <person name="Detter J.C."/>
            <person name="Davenport K.W."/>
            <person name="Goodwin L.A."/>
            <person name="Kyrpides N."/>
            <person name="Tapia R."/>
            <person name="Pitluck S."/>
            <person name="Lucas S."/>
            <person name="Woyke T."/>
            <person name="Maupin-Furlow J.A."/>
        </authorList>
    </citation>
    <scope>NUCLEOTIDE SEQUENCE [LARGE SCALE GENOMIC DNA]</scope>
    <source>
        <strain evidence="5">ATCC 43099</strain>
        <strain evidence="7">ATCC 43099 / DSM 3394 / CCM 3739 / CIP 104546 / IAM 13178 / JCM 8861 / NBRC 102185 / NCIMB 2190 / MS3</strain>
    </source>
</reference>
<dbReference type="PATRIC" id="fig|547559.17.peg.956"/>
<keyword evidence="1" id="KW-0805">Transcription regulation</keyword>
<gene>
    <name evidence="5" type="ordered locus">Nmag_3080</name>
    <name evidence="6" type="ORF">C500_04998</name>
</gene>
<dbReference type="CDD" id="cd00090">
    <property type="entry name" value="HTH_ARSR"/>
    <property type="match status" value="1"/>
</dbReference>
<dbReference type="Pfam" id="PF01037">
    <property type="entry name" value="AsnC_trans_reg"/>
    <property type="match status" value="1"/>
</dbReference>
<dbReference type="RefSeq" id="WP_004214648.1">
    <property type="nucleotide sequence ID" value="NC_013922.1"/>
</dbReference>
<dbReference type="eggNOG" id="arCOG01580">
    <property type="taxonomic scope" value="Archaea"/>
</dbReference>
<dbReference type="InterPro" id="IPR000485">
    <property type="entry name" value="AsnC-type_HTH_dom"/>
</dbReference>
<name>D3SR76_NATMM</name>
<evidence type="ECO:0000256" key="3">
    <source>
        <dbReference type="ARBA" id="ARBA00023163"/>
    </source>
</evidence>
<dbReference type="InterPro" id="IPR019888">
    <property type="entry name" value="Tscrpt_reg_AsnC-like"/>
</dbReference>
<evidence type="ECO:0000313" key="6">
    <source>
        <dbReference type="EMBL" id="ELY31907.1"/>
    </source>
</evidence>
<dbReference type="AlphaFoldDB" id="D3SR76"/>
<dbReference type="EMBL" id="AOHS01000023">
    <property type="protein sequence ID" value="ELY31907.1"/>
    <property type="molecule type" value="Genomic_DNA"/>
</dbReference>
<dbReference type="Pfam" id="PF13412">
    <property type="entry name" value="HTH_24"/>
    <property type="match status" value="1"/>
</dbReference>
<dbReference type="GO" id="GO:0043200">
    <property type="term" value="P:response to amino acid"/>
    <property type="evidence" value="ECO:0007669"/>
    <property type="project" value="TreeGrafter"/>
</dbReference>
<keyword evidence="3" id="KW-0804">Transcription</keyword>
<dbReference type="SUPFAM" id="SSF54909">
    <property type="entry name" value="Dimeric alpha+beta barrel"/>
    <property type="match status" value="1"/>
</dbReference>
<dbReference type="STRING" id="547559.Nmag_3080"/>
<evidence type="ECO:0000256" key="1">
    <source>
        <dbReference type="ARBA" id="ARBA00023015"/>
    </source>
</evidence>
<dbReference type="SMART" id="SM00344">
    <property type="entry name" value="HTH_ASNC"/>
    <property type="match status" value="1"/>
</dbReference>
<dbReference type="InterPro" id="IPR011008">
    <property type="entry name" value="Dimeric_a/b-barrel"/>
</dbReference>
<evidence type="ECO:0000313" key="7">
    <source>
        <dbReference type="Proteomes" id="UP000001879"/>
    </source>
</evidence>
<dbReference type="Proteomes" id="UP000001879">
    <property type="component" value="Chromosome"/>
</dbReference>
<dbReference type="Proteomes" id="UP000011543">
    <property type="component" value="Unassembled WGS sequence"/>
</dbReference>
<dbReference type="PANTHER" id="PTHR30154:SF34">
    <property type="entry name" value="TRANSCRIPTIONAL REGULATOR AZLB"/>
    <property type="match status" value="1"/>
</dbReference>
<dbReference type="HOGENOM" id="CLU_091233_5_4_2"/>
<dbReference type="Gene3D" id="3.30.70.920">
    <property type="match status" value="1"/>
</dbReference>
<dbReference type="PROSITE" id="PS50956">
    <property type="entry name" value="HTH_ASNC_2"/>
    <property type="match status" value="1"/>
</dbReference>
<feature type="domain" description="HTH asnC-type" evidence="4">
    <location>
        <begin position="3"/>
        <end position="64"/>
    </location>
</feature>
<dbReference type="GeneID" id="8825940"/>
<protein>
    <submittedName>
        <fullName evidence="6">AsnC family transcriptional regulator</fullName>
    </submittedName>
    <submittedName>
        <fullName evidence="5">Lrp/AsnC family transcription regulator</fullName>
    </submittedName>
</protein>
<dbReference type="InterPro" id="IPR036390">
    <property type="entry name" value="WH_DNA-bd_sf"/>
</dbReference>
<keyword evidence="7" id="KW-1185">Reference proteome</keyword>
<dbReference type="PaxDb" id="547559-Nmag_3080"/>
<proteinExistence type="predicted"/>
<evidence type="ECO:0000259" key="4">
    <source>
        <dbReference type="PROSITE" id="PS50956"/>
    </source>
</evidence>
<dbReference type="PANTHER" id="PTHR30154">
    <property type="entry name" value="LEUCINE-RESPONSIVE REGULATORY PROTEIN"/>
    <property type="match status" value="1"/>
</dbReference>
<sequence length="166" mass="18869">MDVDRKDLRILKAIADEETRSPERIAELTNVPLSTVHYRIDSLQERGIIRNDHYDIDMAALGFPITFIVEVIAEHGEGYREDVGDRLLEIDGVTQVYFAAGDTDFIAISQLSDRSMVESLVSEFESMDGVVRTKSTFTISTLRDGHEPLQQYSMETLVDELLDQER</sequence>
<evidence type="ECO:0000313" key="5">
    <source>
        <dbReference type="EMBL" id="ADD06632.1"/>
    </source>
</evidence>
<dbReference type="InterPro" id="IPR036388">
    <property type="entry name" value="WH-like_DNA-bd_sf"/>
</dbReference>
<keyword evidence="2" id="KW-0238">DNA-binding</keyword>
<evidence type="ECO:0000313" key="8">
    <source>
        <dbReference type="Proteomes" id="UP000011543"/>
    </source>
</evidence>